<comment type="caution">
    <text evidence="1">The sequence shown here is derived from an EMBL/GenBank/DDBJ whole genome shotgun (WGS) entry which is preliminary data.</text>
</comment>
<keyword evidence="2" id="KW-1185">Reference proteome</keyword>
<dbReference type="EMBL" id="JBDODL010000687">
    <property type="protein sequence ID" value="MES1920470.1"/>
    <property type="molecule type" value="Genomic_DNA"/>
</dbReference>
<reference evidence="1 2" key="1">
    <citation type="journal article" date="2024" name="BMC Biol.">
        <title>Comparative genomics of Ascetosporea gives new insight into the evolutionary basis for animal parasitism in Rhizaria.</title>
        <authorList>
            <person name="Hiltunen Thoren M."/>
            <person name="Onut-Brannstrom I."/>
            <person name="Alfjorden A."/>
            <person name="Peckova H."/>
            <person name="Swords F."/>
            <person name="Hooper C."/>
            <person name="Holzer A.S."/>
            <person name="Bass D."/>
            <person name="Burki F."/>
        </authorList>
    </citation>
    <scope>NUCLEOTIDE SEQUENCE [LARGE SCALE GENOMIC DNA]</scope>
    <source>
        <strain evidence="1">20-A016</strain>
    </source>
</reference>
<accession>A0ABV2ALD8</accession>
<gene>
    <name evidence="1" type="ORF">MHBO_002135</name>
</gene>
<evidence type="ECO:0000313" key="1">
    <source>
        <dbReference type="EMBL" id="MES1920470.1"/>
    </source>
</evidence>
<name>A0ABV2ALD8_9EUKA</name>
<protein>
    <submittedName>
        <fullName evidence="1">Uncharacterized protein</fullName>
    </submittedName>
</protein>
<dbReference type="Proteomes" id="UP001439008">
    <property type="component" value="Unassembled WGS sequence"/>
</dbReference>
<proteinExistence type="predicted"/>
<evidence type="ECO:0000313" key="2">
    <source>
        <dbReference type="Proteomes" id="UP001439008"/>
    </source>
</evidence>
<organism evidence="1 2">
    <name type="scientific">Bonamia ostreae</name>
    <dbReference type="NCBI Taxonomy" id="126728"/>
    <lineage>
        <taxon>Eukaryota</taxon>
        <taxon>Sar</taxon>
        <taxon>Rhizaria</taxon>
        <taxon>Endomyxa</taxon>
        <taxon>Ascetosporea</taxon>
        <taxon>Haplosporida</taxon>
        <taxon>Bonamia</taxon>
    </lineage>
</organism>
<sequence length="52" mass="5745">MVHPMRMAVQDTSQSAVARIPDANGLVSAPRINEVLPAPTNRCRRCRMAAQR</sequence>